<dbReference type="STRING" id="1367852.SAMN05216516_12020"/>
<dbReference type="SUPFAM" id="SSF48024">
    <property type="entry name" value="N-terminal domain of DnaB helicase"/>
    <property type="match status" value="1"/>
</dbReference>
<dbReference type="GO" id="GO:0005524">
    <property type="term" value="F:ATP binding"/>
    <property type="evidence" value="ECO:0007669"/>
    <property type="project" value="UniProtKB-KW"/>
</dbReference>
<dbReference type="InterPro" id="IPR003593">
    <property type="entry name" value="AAA+_ATPase"/>
</dbReference>
<comment type="similarity">
    <text evidence="1">Belongs to the helicase family. DnaB subfamily.</text>
</comment>
<dbReference type="RefSeq" id="WP_092880229.1">
    <property type="nucleotide sequence ID" value="NZ_FOVC01000020.1"/>
</dbReference>
<sequence length="448" mass="50325">MNSYETEELLIGAMMLKGDHIDCREIAGKLPSEAFENAHLRSMYRVITSLLDKAEPVDVFSVQNGVREETKSFVLDVFQRQISAANIRAWAKRVRRNWMSRKAIADMTRAIYLLENASVHNADDIAREVAHIIGGIKLETSDRLPRRIGDMLGDYLDVLDRRMKGAESGLYLQTGITPLDEAYGGFDRTDLIIIAARPGMGKTELAVNIANSIGRQNGKGLLISMEMSDMQIVERHVADRAGLSLELLRNPLNMLDEQYTRLTAATGTLLDENNHVLSGSFSVDEIIAQAERMNADAGLSFLAIDYLTLIKRPKDTAPHTAIAEITGKLKQFCLRQKVPVILLSQLNRGPESRVDKRPNLGDLRESGSIEQDADVIIFPYRDEVYNKNSEMRGVAEIIIGKYRSGQPRTFFMGWNKGHFVNIDQTQVAHLYSDNKQKQFKTVNDWRGG</sequence>
<dbReference type="Gene3D" id="1.10.860.10">
    <property type="entry name" value="DNAb Helicase, Chain A"/>
    <property type="match status" value="1"/>
</dbReference>
<dbReference type="GO" id="GO:0043139">
    <property type="term" value="F:5'-3' DNA helicase activity"/>
    <property type="evidence" value="ECO:0007669"/>
    <property type="project" value="UniProtKB-EC"/>
</dbReference>
<organism evidence="13 14">
    <name type="scientific">Izhakiella capsodis</name>
    <dbReference type="NCBI Taxonomy" id="1367852"/>
    <lineage>
        <taxon>Bacteria</taxon>
        <taxon>Pseudomonadati</taxon>
        <taxon>Pseudomonadota</taxon>
        <taxon>Gammaproteobacteria</taxon>
        <taxon>Enterobacterales</taxon>
        <taxon>Erwiniaceae</taxon>
        <taxon>Izhakiella</taxon>
    </lineage>
</organism>
<dbReference type="InterPro" id="IPR007694">
    <property type="entry name" value="DNA_helicase_DnaB-like_C"/>
</dbReference>
<evidence type="ECO:0000256" key="9">
    <source>
        <dbReference type="ARBA" id="ARBA00023235"/>
    </source>
</evidence>
<dbReference type="EC" id="5.6.2.3" evidence="10"/>
<accession>A0A1I5BQL1</accession>
<name>A0A1I5BQL1_9GAMM</name>
<evidence type="ECO:0000256" key="8">
    <source>
        <dbReference type="ARBA" id="ARBA00023125"/>
    </source>
</evidence>
<evidence type="ECO:0000256" key="5">
    <source>
        <dbReference type="ARBA" id="ARBA00022801"/>
    </source>
</evidence>
<dbReference type="CDD" id="cd00984">
    <property type="entry name" value="DnaB_C"/>
    <property type="match status" value="1"/>
</dbReference>
<keyword evidence="7" id="KW-0067">ATP-binding</keyword>
<keyword evidence="14" id="KW-1185">Reference proteome</keyword>
<feature type="domain" description="SF4 helicase" evidence="12">
    <location>
        <begin position="165"/>
        <end position="428"/>
    </location>
</feature>
<evidence type="ECO:0000256" key="2">
    <source>
        <dbReference type="ARBA" id="ARBA00022515"/>
    </source>
</evidence>
<dbReference type="PANTHER" id="PTHR30153:SF2">
    <property type="entry name" value="REPLICATIVE DNA HELICASE"/>
    <property type="match status" value="1"/>
</dbReference>
<dbReference type="GO" id="GO:1990077">
    <property type="term" value="C:primosome complex"/>
    <property type="evidence" value="ECO:0007669"/>
    <property type="project" value="UniProtKB-KW"/>
</dbReference>
<dbReference type="PROSITE" id="PS51199">
    <property type="entry name" value="SF4_HELICASE"/>
    <property type="match status" value="1"/>
</dbReference>
<evidence type="ECO:0000256" key="11">
    <source>
        <dbReference type="ARBA" id="ARBA00048954"/>
    </source>
</evidence>
<reference evidence="14" key="1">
    <citation type="submission" date="2016-10" db="EMBL/GenBank/DDBJ databases">
        <authorList>
            <person name="Varghese N."/>
            <person name="Submissions S."/>
        </authorList>
    </citation>
    <scope>NUCLEOTIDE SEQUENCE [LARGE SCALE GENOMIC DNA]</scope>
    <source>
        <strain evidence="14">N6PO6</strain>
    </source>
</reference>
<dbReference type="Pfam" id="PF00772">
    <property type="entry name" value="DnaB"/>
    <property type="match status" value="1"/>
</dbReference>
<keyword evidence="6 13" id="KW-0347">Helicase</keyword>
<evidence type="ECO:0000313" key="13">
    <source>
        <dbReference type="EMBL" id="SFN76962.1"/>
    </source>
</evidence>
<dbReference type="GO" id="GO:0003677">
    <property type="term" value="F:DNA binding"/>
    <property type="evidence" value="ECO:0007669"/>
    <property type="project" value="UniProtKB-KW"/>
</dbReference>
<dbReference type="InterPro" id="IPR027417">
    <property type="entry name" value="P-loop_NTPase"/>
</dbReference>
<evidence type="ECO:0000313" key="14">
    <source>
        <dbReference type="Proteomes" id="UP000242222"/>
    </source>
</evidence>
<dbReference type="InterPro" id="IPR016136">
    <property type="entry name" value="DNA_helicase_N/primase_C"/>
</dbReference>
<evidence type="ECO:0000256" key="1">
    <source>
        <dbReference type="ARBA" id="ARBA00008428"/>
    </source>
</evidence>
<dbReference type="InterPro" id="IPR007693">
    <property type="entry name" value="DNA_helicase_DnaB-like_N"/>
</dbReference>
<evidence type="ECO:0000256" key="4">
    <source>
        <dbReference type="ARBA" id="ARBA00022741"/>
    </source>
</evidence>
<evidence type="ECO:0000256" key="3">
    <source>
        <dbReference type="ARBA" id="ARBA00022705"/>
    </source>
</evidence>
<dbReference type="SUPFAM" id="SSF52540">
    <property type="entry name" value="P-loop containing nucleoside triphosphate hydrolases"/>
    <property type="match status" value="1"/>
</dbReference>
<evidence type="ECO:0000256" key="10">
    <source>
        <dbReference type="ARBA" id="ARBA00044969"/>
    </source>
</evidence>
<dbReference type="SMART" id="SM00382">
    <property type="entry name" value="AAA"/>
    <property type="match status" value="1"/>
</dbReference>
<dbReference type="InterPro" id="IPR036185">
    <property type="entry name" value="DNA_heli_DnaB-like_N_sf"/>
</dbReference>
<dbReference type="GO" id="GO:0016787">
    <property type="term" value="F:hydrolase activity"/>
    <property type="evidence" value="ECO:0007669"/>
    <property type="project" value="UniProtKB-KW"/>
</dbReference>
<dbReference type="Pfam" id="PF03796">
    <property type="entry name" value="DnaB_C"/>
    <property type="match status" value="1"/>
</dbReference>
<keyword evidence="4" id="KW-0547">Nucleotide-binding</keyword>
<dbReference type="Gene3D" id="3.40.50.300">
    <property type="entry name" value="P-loop containing nucleotide triphosphate hydrolases"/>
    <property type="match status" value="1"/>
</dbReference>
<dbReference type="Proteomes" id="UP000242222">
    <property type="component" value="Unassembled WGS sequence"/>
</dbReference>
<dbReference type="AlphaFoldDB" id="A0A1I5BQL1"/>
<proteinExistence type="inferred from homology"/>
<dbReference type="OrthoDB" id="6530962at2"/>
<evidence type="ECO:0000259" key="12">
    <source>
        <dbReference type="PROSITE" id="PS51199"/>
    </source>
</evidence>
<evidence type="ECO:0000256" key="6">
    <source>
        <dbReference type="ARBA" id="ARBA00022806"/>
    </source>
</evidence>
<keyword evidence="3" id="KW-0235">DNA replication</keyword>
<dbReference type="PANTHER" id="PTHR30153">
    <property type="entry name" value="REPLICATIVE DNA HELICASE DNAB"/>
    <property type="match status" value="1"/>
</dbReference>
<keyword evidence="2" id="KW-0639">Primosome</keyword>
<keyword evidence="5" id="KW-0378">Hydrolase</keyword>
<evidence type="ECO:0000256" key="7">
    <source>
        <dbReference type="ARBA" id="ARBA00022840"/>
    </source>
</evidence>
<dbReference type="EMBL" id="FOVC01000020">
    <property type="protein sequence ID" value="SFN76962.1"/>
    <property type="molecule type" value="Genomic_DNA"/>
</dbReference>
<comment type="catalytic activity">
    <reaction evidence="11">
        <text>ATP + H2O = ADP + phosphate + H(+)</text>
        <dbReference type="Rhea" id="RHEA:13065"/>
        <dbReference type="ChEBI" id="CHEBI:15377"/>
        <dbReference type="ChEBI" id="CHEBI:15378"/>
        <dbReference type="ChEBI" id="CHEBI:30616"/>
        <dbReference type="ChEBI" id="CHEBI:43474"/>
        <dbReference type="ChEBI" id="CHEBI:456216"/>
        <dbReference type="EC" id="5.6.2.3"/>
    </reaction>
</comment>
<keyword evidence="8" id="KW-0238">DNA-binding</keyword>
<dbReference type="GO" id="GO:0005829">
    <property type="term" value="C:cytosol"/>
    <property type="evidence" value="ECO:0007669"/>
    <property type="project" value="TreeGrafter"/>
</dbReference>
<keyword evidence="9" id="KW-0413">Isomerase</keyword>
<protein>
    <recommendedName>
        <fullName evidence="10">DNA 5'-3' helicase</fullName>
        <ecNumber evidence="10">5.6.2.3</ecNumber>
    </recommendedName>
</protein>
<dbReference type="GO" id="GO:0006269">
    <property type="term" value="P:DNA replication, synthesis of primer"/>
    <property type="evidence" value="ECO:0007669"/>
    <property type="project" value="UniProtKB-KW"/>
</dbReference>
<gene>
    <name evidence="13" type="ORF">SAMN05216516_12020</name>
</gene>